<evidence type="ECO:0000313" key="2">
    <source>
        <dbReference type="Proteomes" id="UP000502259"/>
    </source>
</evidence>
<protein>
    <submittedName>
        <fullName evidence="1">Uncharacterized protein</fullName>
    </submittedName>
</protein>
<dbReference type="RefSeq" id="WP_172420892.1">
    <property type="nucleotide sequence ID" value="NZ_AP022843.1"/>
</dbReference>
<accession>A0A6F8U4G1</accession>
<dbReference type="Proteomes" id="UP000502259">
    <property type="component" value="Chromosome"/>
</dbReference>
<reference evidence="1 2" key="1">
    <citation type="submission" date="2020-03" db="EMBL/GenBank/DDBJ databases">
        <title>Complete Genome Sequence of Halomonas hydrothermalis Strain Slthf2, Halophilic Bacterium Isolated from Deep-Sea Hydrothermal-Vent Environments.</title>
        <authorList>
            <person name="Takeyama N."/>
            <person name="Huang M."/>
            <person name="Sato K."/>
            <person name="Galipon J."/>
            <person name="Arakawa K."/>
        </authorList>
    </citation>
    <scope>NUCLEOTIDE SEQUENCE [LARGE SCALE GENOMIC DNA]</scope>
    <source>
        <strain evidence="1 2">Slthf2</strain>
    </source>
</reference>
<keyword evidence="2" id="KW-1185">Reference proteome</keyword>
<proteinExistence type="predicted"/>
<dbReference type="AlphaFoldDB" id="A0A6F8U4G1"/>
<name>A0A6F8U4G1_9GAMM</name>
<sequence>MALSPWHLSESLEIYDVALMLSTNLDIFDLRGNDVAMTDGEVLRARAYDAELFRAIQTGELKYFRLVPREDTRELVEEAERVPELLLVVERKDLYKIEVTRQEVYRWLKALGIENEDIPETLRVTPTKCEPVAKSTPSQATEGDELRILEALGLLIETMAKQSHKYRIGDNGRPNCAQIAEAMSQQAGDVYGMKPRTLQERLSKALAAWQQKCK</sequence>
<gene>
    <name evidence="1" type="ORF">HHSLTHF2_19210</name>
</gene>
<organism evidence="1 2">
    <name type="scientific">Halomonas hydrothermalis</name>
    <dbReference type="NCBI Taxonomy" id="115561"/>
    <lineage>
        <taxon>Bacteria</taxon>
        <taxon>Pseudomonadati</taxon>
        <taxon>Pseudomonadota</taxon>
        <taxon>Gammaproteobacteria</taxon>
        <taxon>Oceanospirillales</taxon>
        <taxon>Halomonadaceae</taxon>
        <taxon>Halomonas</taxon>
    </lineage>
</organism>
<evidence type="ECO:0000313" key="1">
    <source>
        <dbReference type="EMBL" id="BCB08031.1"/>
    </source>
</evidence>
<dbReference type="EMBL" id="AP022843">
    <property type="protein sequence ID" value="BCB08031.1"/>
    <property type="molecule type" value="Genomic_DNA"/>
</dbReference>